<reference evidence="2" key="1">
    <citation type="journal article" date="2020" name="Stud. Mycol.">
        <title>101 Dothideomycetes genomes: a test case for predicting lifestyles and emergence of pathogens.</title>
        <authorList>
            <person name="Haridas S."/>
            <person name="Albert R."/>
            <person name="Binder M."/>
            <person name="Bloem J."/>
            <person name="Labutti K."/>
            <person name="Salamov A."/>
            <person name="Andreopoulos B."/>
            <person name="Baker S."/>
            <person name="Barry K."/>
            <person name="Bills G."/>
            <person name="Bluhm B."/>
            <person name="Cannon C."/>
            <person name="Castanera R."/>
            <person name="Culley D."/>
            <person name="Daum C."/>
            <person name="Ezra D."/>
            <person name="Gonzalez J."/>
            <person name="Henrissat B."/>
            <person name="Kuo A."/>
            <person name="Liang C."/>
            <person name="Lipzen A."/>
            <person name="Lutzoni F."/>
            <person name="Magnuson J."/>
            <person name="Mondo S."/>
            <person name="Nolan M."/>
            <person name="Ohm R."/>
            <person name="Pangilinan J."/>
            <person name="Park H.-J."/>
            <person name="Ramirez L."/>
            <person name="Alfaro M."/>
            <person name="Sun H."/>
            <person name="Tritt A."/>
            <person name="Yoshinaga Y."/>
            <person name="Zwiers L.-H."/>
            <person name="Turgeon B."/>
            <person name="Goodwin S."/>
            <person name="Spatafora J."/>
            <person name="Crous P."/>
            <person name="Grigoriev I."/>
        </authorList>
    </citation>
    <scope>NUCLEOTIDE SEQUENCE</scope>
    <source>
        <strain evidence="2">CBS 125425</strain>
    </source>
</reference>
<sequence>MVLKYLLVLAFALFTLVQAATGVKSINNEKPECIALYNDLADCTLRCQSNCHCREDYCTSCLVQEEVCDGEGICNGFVADHITGIKAADCTPTATPPATPPVSICRQISNEWDDCNTNCEDRDPKCKAGCTCTDDCKQCDHTLDCIVKCNCNGCMESWCHDHCGFDNCVSEYNALWWLDPFNQRHRCPGPPA</sequence>
<keyword evidence="1" id="KW-0732">Signal</keyword>
<proteinExistence type="predicted"/>
<evidence type="ECO:0000313" key="2">
    <source>
        <dbReference type="EMBL" id="KAF2727268.1"/>
    </source>
</evidence>
<evidence type="ECO:0000313" key="3">
    <source>
        <dbReference type="Proteomes" id="UP000799444"/>
    </source>
</evidence>
<accession>A0A9P4QKQ6</accession>
<protein>
    <submittedName>
        <fullName evidence="2">Uncharacterized protein</fullName>
    </submittedName>
</protein>
<comment type="caution">
    <text evidence="2">The sequence shown here is derived from an EMBL/GenBank/DDBJ whole genome shotgun (WGS) entry which is preliminary data.</text>
</comment>
<keyword evidence="3" id="KW-1185">Reference proteome</keyword>
<name>A0A9P4QKQ6_9PLEO</name>
<organism evidence="2 3">
    <name type="scientific">Polyplosphaeria fusca</name>
    <dbReference type="NCBI Taxonomy" id="682080"/>
    <lineage>
        <taxon>Eukaryota</taxon>
        <taxon>Fungi</taxon>
        <taxon>Dikarya</taxon>
        <taxon>Ascomycota</taxon>
        <taxon>Pezizomycotina</taxon>
        <taxon>Dothideomycetes</taxon>
        <taxon>Pleosporomycetidae</taxon>
        <taxon>Pleosporales</taxon>
        <taxon>Tetraplosphaeriaceae</taxon>
        <taxon>Polyplosphaeria</taxon>
    </lineage>
</organism>
<dbReference type="EMBL" id="ML996343">
    <property type="protein sequence ID" value="KAF2727268.1"/>
    <property type="molecule type" value="Genomic_DNA"/>
</dbReference>
<feature type="signal peptide" evidence="1">
    <location>
        <begin position="1"/>
        <end position="19"/>
    </location>
</feature>
<evidence type="ECO:0000256" key="1">
    <source>
        <dbReference type="SAM" id="SignalP"/>
    </source>
</evidence>
<dbReference type="Proteomes" id="UP000799444">
    <property type="component" value="Unassembled WGS sequence"/>
</dbReference>
<gene>
    <name evidence="2" type="ORF">EJ04DRAFT_570537</name>
</gene>
<dbReference type="AlphaFoldDB" id="A0A9P4QKQ6"/>
<feature type="chain" id="PRO_5040329198" evidence="1">
    <location>
        <begin position="20"/>
        <end position="192"/>
    </location>
</feature>